<feature type="compositionally biased region" description="Acidic residues" evidence="1">
    <location>
        <begin position="268"/>
        <end position="281"/>
    </location>
</feature>
<feature type="compositionally biased region" description="Acidic residues" evidence="1">
    <location>
        <begin position="245"/>
        <end position="260"/>
    </location>
</feature>
<reference evidence="2 3" key="1">
    <citation type="submission" date="2019-02" db="EMBL/GenBank/DDBJ databases">
        <title>Genome sequencing of the rare red list fungi Hericium alpestre (H. flagellum).</title>
        <authorList>
            <person name="Buettner E."/>
            <person name="Kellner H."/>
        </authorList>
    </citation>
    <scope>NUCLEOTIDE SEQUENCE [LARGE SCALE GENOMIC DNA]</scope>
    <source>
        <strain evidence="2 3">DSM 108284</strain>
    </source>
</reference>
<feature type="compositionally biased region" description="Basic residues" evidence="1">
    <location>
        <begin position="1"/>
        <end position="12"/>
    </location>
</feature>
<feature type="region of interest" description="Disordered" evidence="1">
    <location>
        <begin position="1"/>
        <end position="33"/>
    </location>
</feature>
<dbReference type="Proteomes" id="UP000298061">
    <property type="component" value="Unassembled WGS sequence"/>
</dbReference>
<evidence type="ECO:0000313" key="2">
    <source>
        <dbReference type="EMBL" id="TFY75792.1"/>
    </source>
</evidence>
<dbReference type="AlphaFoldDB" id="A0A4Y9ZLY9"/>
<gene>
    <name evidence="2" type="ORF">EWM64_g8221</name>
</gene>
<sequence length="281" mass="31089">MPKDKPTKRKCASKLATRAATRKGNGPSMMVPVTVPMQPAKVTSRCRNTSVAHEQSITPADDVSMVNVQELQAKIAELTNNLAAMEKKLEKKKKKKDEMIAEPAKRKSKDEGGLCGDMGLYNMPEGRILYGEILHELHDACKFAHIDFSRTFKQQALANVSMVYKLLREKFEVLCQHQHDWAASKLLQQYINNKCKYKTRRNKKEADILATSNLAAANTSAMGSSASANQRASITTLDIDNLIPMEEEDEQLEPAGDDGGVESNHDEGESEGGESTFDSDD</sequence>
<protein>
    <submittedName>
        <fullName evidence="2">Uncharacterized protein</fullName>
    </submittedName>
</protein>
<feature type="region of interest" description="Disordered" evidence="1">
    <location>
        <begin position="90"/>
        <end position="110"/>
    </location>
</feature>
<organism evidence="2 3">
    <name type="scientific">Hericium alpestre</name>
    <dbReference type="NCBI Taxonomy" id="135208"/>
    <lineage>
        <taxon>Eukaryota</taxon>
        <taxon>Fungi</taxon>
        <taxon>Dikarya</taxon>
        <taxon>Basidiomycota</taxon>
        <taxon>Agaricomycotina</taxon>
        <taxon>Agaricomycetes</taxon>
        <taxon>Russulales</taxon>
        <taxon>Hericiaceae</taxon>
        <taxon>Hericium</taxon>
    </lineage>
</organism>
<feature type="compositionally biased region" description="Basic and acidic residues" evidence="1">
    <location>
        <begin position="96"/>
        <end position="110"/>
    </location>
</feature>
<dbReference type="OrthoDB" id="2755069at2759"/>
<keyword evidence="3" id="KW-1185">Reference proteome</keyword>
<evidence type="ECO:0000313" key="3">
    <source>
        <dbReference type="Proteomes" id="UP000298061"/>
    </source>
</evidence>
<comment type="caution">
    <text evidence="2">The sequence shown here is derived from an EMBL/GenBank/DDBJ whole genome shotgun (WGS) entry which is preliminary data.</text>
</comment>
<feature type="region of interest" description="Disordered" evidence="1">
    <location>
        <begin position="240"/>
        <end position="281"/>
    </location>
</feature>
<proteinExistence type="predicted"/>
<name>A0A4Y9ZLY9_9AGAM</name>
<evidence type="ECO:0000256" key="1">
    <source>
        <dbReference type="SAM" id="MobiDB-lite"/>
    </source>
</evidence>
<dbReference type="EMBL" id="SFCI01001430">
    <property type="protein sequence ID" value="TFY75792.1"/>
    <property type="molecule type" value="Genomic_DNA"/>
</dbReference>
<accession>A0A4Y9ZLY9</accession>